<dbReference type="EMBL" id="MEHK01000001">
    <property type="protein sequence ID" value="OEJ35073.1"/>
    <property type="molecule type" value="Genomic_DNA"/>
</dbReference>
<evidence type="ECO:0000256" key="1">
    <source>
        <dbReference type="SAM" id="MobiDB-lite"/>
    </source>
</evidence>
<reference evidence="2 3" key="1">
    <citation type="submission" date="2016-08" db="EMBL/GenBank/DDBJ databases">
        <title>The complete genome of Streptomyces subrutilus 10-1-1.</title>
        <authorList>
            <person name="Chen X."/>
        </authorList>
    </citation>
    <scope>NUCLEOTIDE SEQUENCE [LARGE SCALE GENOMIC DNA]</scope>
    <source>
        <strain evidence="2 3">10-1-1</strain>
    </source>
</reference>
<keyword evidence="3" id="KW-1185">Reference proteome</keyword>
<sequence>MSWASWTTPGIFAGRNGVQTGEAGPVLTGELDVHTTWIEADGLAHVTVQYSGASDWLPLAGSPVPCPSETASRALHDAVIHSIRTGAALPLDDADAPPPRPHPGPAAAKEPRAN</sequence>
<dbReference type="Proteomes" id="UP000095705">
    <property type="component" value="Unassembled WGS sequence"/>
</dbReference>
<proteinExistence type="predicted"/>
<organism evidence="2 3">
    <name type="scientific">Streptomyces subrutilus</name>
    <dbReference type="NCBI Taxonomy" id="36818"/>
    <lineage>
        <taxon>Bacteria</taxon>
        <taxon>Bacillati</taxon>
        <taxon>Actinomycetota</taxon>
        <taxon>Actinomycetes</taxon>
        <taxon>Kitasatosporales</taxon>
        <taxon>Streptomycetaceae</taxon>
        <taxon>Streptomyces</taxon>
    </lineage>
</organism>
<gene>
    <name evidence="2" type="ORF">BGK67_30495</name>
</gene>
<dbReference type="RefSeq" id="WP_069923261.1">
    <property type="nucleotide sequence ID" value="NZ_MEHK01000001.1"/>
</dbReference>
<evidence type="ECO:0000313" key="3">
    <source>
        <dbReference type="Proteomes" id="UP000095705"/>
    </source>
</evidence>
<protein>
    <submittedName>
        <fullName evidence="2">Uncharacterized protein</fullName>
    </submittedName>
</protein>
<evidence type="ECO:0000313" key="2">
    <source>
        <dbReference type="EMBL" id="OEJ35073.1"/>
    </source>
</evidence>
<accession>A0A1E5PZZ6</accession>
<name>A0A1E5PZZ6_9ACTN</name>
<dbReference type="AlphaFoldDB" id="A0A1E5PZZ6"/>
<comment type="caution">
    <text evidence="2">The sequence shown here is derived from an EMBL/GenBank/DDBJ whole genome shotgun (WGS) entry which is preliminary data.</text>
</comment>
<feature type="region of interest" description="Disordered" evidence="1">
    <location>
        <begin position="86"/>
        <end position="114"/>
    </location>
</feature>